<accession>A0A0K1EN22</accession>
<proteinExistence type="inferred from homology"/>
<dbReference type="InterPro" id="IPR045313">
    <property type="entry name" value="CBR1-like"/>
</dbReference>
<dbReference type="AlphaFoldDB" id="A0A0K1EN22"/>
<evidence type="ECO:0000256" key="4">
    <source>
        <dbReference type="RuleBase" id="RU000363"/>
    </source>
</evidence>
<organism evidence="5 6">
    <name type="scientific">Chondromyces crocatus</name>
    <dbReference type="NCBI Taxonomy" id="52"/>
    <lineage>
        <taxon>Bacteria</taxon>
        <taxon>Pseudomonadati</taxon>
        <taxon>Myxococcota</taxon>
        <taxon>Polyangia</taxon>
        <taxon>Polyangiales</taxon>
        <taxon>Polyangiaceae</taxon>
        <taxon>Chondromyces</taxon>
    </lineage>
</organism>
<dbReference type="Pfam" id="PF00106">
    <property type="entry name" value="adh_short"/>
    <property type="match status" value="1"/>
</dbReference>
<evidence type="ECO:0000256" key="1">
    <source>
        <dbReference type="ARBA" id="ARBA00006484"/>
    </source>
</evidence>
<name>A0A0K1EN22_CHOCO</name>
<dbReference type="PRINTS" id="PR00081">
    <property type="entry name" value="GDHRDH"/>
</dbReference>
<keyword evidence="6" id="KW-1185">Reference proteome</keyword>
<dbReference type="Gene3D" id="3.40.50.720">
    <property type="entry name" value="NAD(P)-binding Rossmann-like Domain"/>
    <property type="match status" value="1"/>
</dbReference>
<dbReference type="PANTHER" id="PTHR44196:SF1">
    <property type="entry name" value="DEHYDROGENASE_REDUCTASE SDR FAMILY MEMBER 7B"/>
    <property type="match status" value="1"/>
</dbReference>
<dbReference type="CDD" id="cd05324">
    <property type="entry name" value="carb_red_PTCR-like_SDR_c"/>
    <property type="match status" value="1"/>
</dbReference>
<dbReference type="SUPFAM" id="SSF51735">
    <property type="entry name" value="NAD(P)-binding Rossmann-fold domains"/>
    <property type="match status" value="1"/>
</dbReference>
<sequence length="257" mass="27570">MSNAETLHPLRDRVALVTGATRGLGRAVCRRLGALGAVVVAAGRRGADAEALVAELVRDGVQAYALPLDVTRESDRRDAVAFIERTSGRLDVLINNAAVWLESDNAGSATSRSPSETPLGVLRETFETNFFGPFALTQALLPLLRRSPAGRIVNVSSIRGSLTLQADPSSPVYPNKTLAYDTSKTALNAFSLLFAEELRHTRIKVNAVHPGWVRTDMGGPSADLGIEEGADAIVVHALLDDDGPTGGFFFREQRLPW</sequence>
<dbReference type="PRINTS" id="PR00080">
    <property type="entry name" value="SDRFAMILY"/>
</dbReference>
<dbReference type="Proteomes" id="UP000067626">
    <property type="component" value="Chromosome"/>
</dbReference>
<dbReference type="InterPro" id="IPR036291">
    <property type="entry name" value="NAD(P)-bd_dom_sf"/>
</dbReference>
<dbReference type="EMBL" id="CP012159">
    <property type="protein sequence ID" value="AKT42231.1"/>
    <property type="molecule type" value="Genomic_DNA"/>
</dbReference>
<dbReference type="KEGG" id="ccro:CMC5_064540"/>
<dbReference type="STRING" id="52.CMC5_064540"/>
<gene>
    <name evidence="5" type="ORF">CMC5_064540</name>
</gene>
<evidence type="ECO:0000256" key="2">
    <source>
        <dbReference type="ARBA" id="ARBA00022857"/>
    </source>
</evidence>
<dbReference type="GO" id="GO:0016616">
    <property type="term" value="F:oxidoreductase activity, acting on the CH-OH group of donors, NAD or NADP as acceptor"/>
    <property type="evidence" value="ECO:0007669"/>
    <property type="project" value="InterPro"/>
</dbReference>
<dbReference type="PANTHER" id="PTHR44196">
    <property type="entry name" value="DEHYDROGENASE/REDUCTASE SDR FAMILY MEMBER 7B"/>
    <property type="match status" value="1"/>
</dbReference>
<dbReference type="RefSeq" id="WP_050433893.1">
    <property type="nucleotide sequence ID" value="NZ_CP012159.1"/>
</dbReference>
<dbReference type="OrthoDB" id="5334159at2"/>
<evidence type="ECO:0000256" key="3">
    <source>
        <dbReference type="ARBA" id="ARBA00023002"/>
    </source>
</evidence>
<protein>
    <submittedName>
        <fullName evidence="5">Short-chain dehydrogenase</fullName>
    </submittedName>
</protein>
<dbReference type="InterPro" id="IPR002347">
    <property type="entry name" value="SDR_fam"/>
</dbReference>
<dbReference type="GO" id="GO:0016020">
    <property type="term" value="C:membrane"/>
    <property type="evidence" value="ECO:0007669"/>
    <property type="project" value="TreeGrafter"/>
</dbReference>
<keyword evidence="3" id="KW-0560">Oxidoreductase</keyword>
<reference evidence="5 6" key="1">
    <citation type="submission" date="2015-07" db="EMBL/GenBank/DDBJ databases">
        <title>Genome analysis of myxobacterium Chondromyces crocatus Cm c5 reveals a high potential for natural compound synthesis and the genetic basis for the loss of fruiting body formation.</title>
        <authorList>
            <person name="Zaburannyi N."/>
            <person name="Bunk B."/>
            <person name="Maier J."/>
            <person name="Overmann J."/>
            <person name="Mueller R."/>
        </authorList>
    </citation>
    <scope>NUCLEOTIDE SEQUENCE [LARGE SCALE GENOMIC DNA]</scope>
    <source>
        <strain evidence="5 6">Cm c5</strain>
    </source>
</reference>
<evidence type="ECO:0000313" key="5">
    <source>
        <dbReference type="EMBL" id="AKT42231.1"/>
    </source>
</evidence>
<comment type="similarity">
    <text evidence="1 4">Belongs to the short-chain dehydrogenases/reductases (SDR) family.</text>
</comment>
<keyword evidence="2" id="KW-0521">NADP</keyword>
<evidence type="ECO:0000313" key="6">
    <source>
        <dbReference type="Proteomes" id="UP000067626"/>
    </source>
</evidence>